<evidence type="ECO:0000313" key="17">
    <source>
        <dbReference type="Proteomes" id="UP000595095"/>
    </source>
</evidence>
<evidence type="ECO:0000256" key="11">
    <source>
        <dbReference type="ARBA" id="ARBA00023049"/>
    </source>
</evidence>
<keyword evidence="13" id="KW-0732">Signal</keyword>
<comment type="similarity">
    <text evidence="3">Belongs to the peptidase M1 family.</text>
</comment>
<dbReference type="Gene3D" id="1.10.390.10">
    <property type="entry name" value="Neutral Protease Domain 2"/>
    <property type="match status" value="1"/>
</dbReference>
<keyword evidence="17" id="KW-1185">Reference proteome</keyword>
<dbReference type="KEGG" id="smaa:IT774_09105"/>
<dbReference type="Pfam" id="PF17900">
    <property type="entry name" value="Peptidase_M1_N"/>
    <property type="match status" value="1"/>
</dbReference>
<evidence type="ECO:0000256" key="7">
    <source>
        <dbReference type="ARBA" id="ARBA00022670"/>
    </source>
</evidence>
<keyword evidence="9" id="KW-0378">Hydrolase</keyword>
<comment type="cofactor">
    <cofactor evidence="12">
        <name>Zn(2+)</name>
        <dbReference type="ChEBI" id="CHEBI:29105"/>
    </cofactor>
    <text evidence="12">Binds 1 zinc ion per subunit.</text>
</comment>
<dbReference type="GO" id="GO:0008270">
    <property type="term" value="F:zinc ion binding"/>
    <property type="evidence" value="ECO:0007669"/>
    <property type="project" value="InterPro"/>
</dbReference>
<dbReference type="PANTHER" id="PTHR45726">
    <property type="entry name" value="LEUKOTRIENE A-4 HYDROLASE"/>
    <property type="match status" value="1"/>
</dbReference>
<dbReference type="InterPro" id="IPR042097">
    <property type="entry name" value="Aminopeptidase_N-like_N_sf"/>
</dbReference>
<evidence type="ECO:0000259" key="15">
    <source>
        <dbReference type="Pfam" id="PF17900"/>
    </source>
</evidence>
<sequence>MRKFAIGLIPLLLLSACATRDPVIKGQPSRELSTPYTLKSGGFVPPLQRGVTVRHAELWFNFDFERKVLYGTSELTLDSQRKKRTISVDLDTRFKVEQVWINDQPVPSGNVKNPDGQLLITPQNAVVFPLKLKIQYFGRPRTPVKAPWDGGVMWQQTPTGEPWLATAVQGEGCDLFWPCIDQPTGEPQQLDLHITVPKNLVAASNGVLQKVTQLENAHTFHWHSDAPTNTYGVALNIAPYETLTADFDSRFGNRYPLTYYYLPGVGTQADATGQDADTQANAKALFAELPQMLEFFEHYIGPYPFPNDKVGIVQTPHLGMEHQSINAYGNGYKKDAYGFDWLLQHELAHEWFGNQLTNTSWDHMWLHEGLGTYMQPLYAQYLHGDVAYYGYLNKIRSQLNNRYPIVSGRVKAEEEVYDKDKGPGLDLYYKGAWVMHTLRYLIGDDAFFGAVTELVYGRRDPQPGNFAPRYASTTDFIRLVNRHSGSDMNWFFDTYLYEASLPELVTRRTASAITLEWQTSAESQFVMPLQISINGELQTLSMTGKTTLAVTRNDVVIVDPHSRVLRQHRRFEELKAYRARGSQP</sequence>
<dbReference type="GO" id="GO:0005737">
    <property type="term" value="C:cytoplasm"/>
    <property type="evidence" value="ECO:0007669"/>
    <property type="project" value="UniProtKB-SubCell"/>
</dbReference>
<accession>A0A7S9DV22</accession>
<dbReference type="PRINTS" id="PR00756">
    <property type="entry name" value="ALADIPTASE"/>
</dbReference>
<evidence type="ECO:0000256" key="6">
    <source>
        <dbReference type="ARBA" id="ARBA00022490"/>
    </source>
</evidence>
<evidence type="ECO:0000256" key="1">
    <source>
        <dbReference type="ARBA" id="ARBA00000098"/>
    </source>
</evidence>
<feature type="signal peptide" evidence="13">
    <location>
        <begin position="1"/>
        <end position="20"/>
    </location>
</feature>
<evidence type="ECO:0000256" key="8">
    <source>
        <dbReference type="ARBA" id="ARBA00022723"/>
    </source>
</evidence>
<feature type="binding site" evidence="12">
    <location>
        <position position="345"/>
    </location>
    <ligand>
        <name>Zn(2+)</name>
        <dbReference type="ChEBI" id="CHEBI:29105"/>
        <note>catalytic</note>
    </ligand>
</feature>
<dbReference type="RefSeq" id="WP_195809517.1">
    <property type="nucleotide sequence ID" value="NZ_CP064795.1"/>
</dbReference>
<dbReference type="AlphaFoldDB" id="A0A7S9DV22"/>
<dbReference type="InterPro" id="IPR027268">
    <property type="entry name" value="Peptidase_M4/M1_CTD_sf"/>
</dbReference>
<evidence type="ECO:0000256" key="4">
    <source>
        <dbReference type="ARBA" id="ARBA00012564"/>
    </source>
</evidence>
<dbReference type="PANTHER" id="PTHR45726:SF3">
    <property type="entry name" value="LEUKOTRIENE A-4 HYDROLASE"/>
    <property type="match status" value="1"/>
</dbReference>
<keyword evidence="11" id="KW-0482">Metalloprotease</keyword>
<evidence type="ECO:0000256" key="12">
    <source>
        <dbReference type="PIRSR" id="PIRSR634015-3"/>
    </source>
</evidence>
<evidence type="ECO:0000256" key="3">
    <source>
        <dbReference type="ARBA" id="ARBA00010136"/>
    </source>
</evidence>
<dbReference type="InterPro" id="IPR001930">
    <property type="entry name" value="Peptidase_M1"/>
</dbReference>
<dbReference type="EMBL" id="CP064795">
    <property type="protein sequence ID" value="QPG04421.1"/>
    <property type="molecule type" value="Genomic_DNA"/>
</dbReference>
<evidence type="ECO:0000256" key="13">
    <source>
        <dbReference type="SAM" id="SignalP"/>
    </source>
</evidence>
<dbReference type="PROSITE" id="PS51257">
    <property type="entry name" value="PROKAR_LIPOPROTEIN"/>
    <property type="match status" value="1"/>
</dbReference>
<evidence type="ECO:0000256" key="9">
    <source>
        <dbReference type="ARBA" id="ARBA00022801"/>
    </source>
</evidence>
<dbReference type="Proteomes" id="UP000595095">
    <property type="component" value="Chromosome"/>
</dbReference>
<keyword evidence="6" id="KW-0963">Cytoplasm</keyword>
<protein>
    <recommendedName>
        <fullName evidence="5">Aminopeptidase N</fullName>
        <ecNumber evidence="4">3.4.11.2</ecNumber>
    </recommendedName>
</protein>
<dbReference type="EC" id="3.4.11.2" evidence="4"/>
<dbReference type="InterPro" id="IPR045357">
    <property type="entry name" value="Aminopeptidase_N-like_N"/>
</dbReference>
<dbReference type="GO" id="GO:0016285">
    <property type="term" value="F:alanyl aminopeptidase activity"/>
    <property type="evidence" value="ECO:0007669"/>
    <property type="project" value="UniProtKB-EC"/>
</dbReference>
<comment type="subcellular location">
    <subcellularLocation>
        <location evidence="2">Cytoplasm</location>
    </subcellularLocation>
</comment>
<feature type="binding site" evidence="12">
    <location>
        <position position="368"/>
    </location>
    <ligand>
        <name>Zn(2+)</name>
        <dbReference type="ChEBI" id="CHEBI:29105"/>
        <note>catalytic</note>
    </ligand>
</feature>
<dbReference type="CDD" id="cd09603">
    <property type="entry name" value="M1_APN_like"/>
    <property type="match status" value="1"/>
</dbReference>
<dbReference type="InterPro" id="IPR034015">
    <property type="entry name" value="M1_LTA4H"/>
</dbReference>
<evidence type="ECO:0000313" key="16">
    <source>
        <dbReference type="EMBL" id="QPG04421.1"/>
    </source>
</evidence>
<keyword evidence="7" id="KW-0645">Protease</keyword>
<evidence type="ECO:0000256" key="10">
    <source>
        <dbReference type="ARBA" id="ARBA00022833"/>
    </source>
</evidence>
<organism evidence="16 17">
    <name type="scientific">Salinimonas marina</name>
    <dbReference type="NCBI Taxonomy" id="2785918"/>
    <lineage>
        <taxon>Bacteria</taxon>
        <taxon>Pseudomonadati</taxon>
        <taxon>Pseudomonadota</taxon>
        <taxon>Gammaproteobacteria</taxon>
        <taxon>Alteromonadales</taxon>
        <taxon>Alteromonadaceae</taxon>
        <taxon>Alteromonas/Salinimonas group</taxon>
        <taxon>Salinimonas</taxon>
    </lineage>
</organism>
<reference evidence="16 17" key="1">
    <citation type="submission" date="2020-11" db="EMBL/GenBank/DDBJ databases">
        <title>Complete genome sequence for Salinimonas sp. strain G2-b.</title>
        <authorList>
            <person name="Park S.-J."/>
        </authorList>
    </citation>
    <scope>NUCLEOTIDE SEQUENCE [LARGE SCALE GENOMIC DNA]</scope>
    <source>
        <strain evidence="16 17">G2-b</strain>
    </source>
</reference>
<feature type="chain" id="PRO_5032400319" description="Aminopeptidase N" evidence="13">
    <location>
        <begin position="21"/>
        <end position="584"/>
    </location>
</feature>
<feature type="binding site" evidence="12">
    <location>
        <position position="349"/>
    </location>
    <ligand>
        <name>Zn(2+)</name>
        <dbReference type="ChEBI" id="CHEBI:29105"/>
        <note>catalytic</note>
    </ligand>
</feature>
<evidence type="ECO:0000256" key="5">
    <source>
        <dbReference type="ARBA" id="ARBA00015611"/>
    </source>
</evidence>
<dbReference type="SUPFAM" id="SSF55486">
    <property type="entry name" value="Metalloproteases ('zincins'), catalytic domain"/>
    <property type="match status" value="1"/>
</dbReference>
<gene>
    <name evidence="16" type="ORF">IT774_09105</name>
</gene>
<dbReference type="Pfam" id="PF01433">
    <property type="entry name" value="Peptidase_M1"/>
    <property type="match status" value="1"/>
</dbReference>
<comment type="catalytic activity">
    <reaction evidence="1">
        <text>Release of an N-terminal amino acid, Xaa-|-Yaa- from a peptide, amide or arylamide. Xaa is preferably Ala, but may be most amino acids including Pro (slow action). When a terminal hydrophobic residue is followed by a prolyl residue, the two may be released as an intact Xaa-Pro dipeptide.</text>
        <dbReference type="EC" id="3.4.11.2"/>
    </reaction>
</comment>
<evidence type="ECO:0000256" key="2">
    <source>
        <dbReference type="ARBA" id="ARBA00004496"/>
    </source>
</evidence>
<proteinExistence type="inferred from homology"/>
<keyword evidence="10 12" id="KW-0862">Zinc</keyword>
<dbReference type="InterPro" id="IPR014782">
    <property type="entry name" value="Peptidase_M1_dom"/>
</dbReference>
<evidence type="ECO:0000259" key="14">
    <source>
        <dbReference type="Pfam" id="PF01433"/>
    </source>
</evidence>
<dbReference type="SUPFAM" id="SSF63737">
    <property type="entry name" value="Leukotriene A4 hydrolase N-terminal domain"/>
    <property type="match status" value="1"/>
</dbReference>
<keyword evidence="8 12" id="KW-0479">Metal-binding</keyword>
<feature type="domain" description="Aminopeptidase N-like N-terminal" evidence="15">
    <location>
        <begin position="55"/>
        <end position="231"/>
    </location>
</feature>
<dbReference type="GO" id="GO:0008237">
    <property type="term" value="F:metallopeptidase activity"/>
    <property type="evidence" value="ECO:0007669"/>
    <property type="project" value="UniProtKB-KW"/>
</dbReference>
<dbReference type="Gene3D" id="2.60.40.1730">
    <property type="entry name" value="tricorn interacting facor f3 domain"/>
    <property type="match status" value="1"/>
</dbReference>
<dbReference type="GO" id="GO:0006508">
    <property type="term" value="P:proteolysis"/>
    <property type="evidence" value="ECO:0007669"/>
    <property type="project" value="UniProtKB-KW"/>
</dbReference>
<name>A0A7S9DV22_9ALTE</name>
<feature type="domain" description="Peptidase M1 membrane alanine aminopeptidase" evidence="14">
    <location>
        <begin position="291"/>
        <end position="495"/>
    </location>
</feature>